<feature type="compositionally biased region" description="Basic and acidic residues" evidence="1">
    <location>
        <begin position="1"/>
        <end position="12"/>
    </location>
</feature>
<evidence type="ECO:0000256" key="1">
    <source>
        <dbReference type="SAM" id="MobiDB-lite"/>
    </source>
</evidence>
<sequence length="268" mass="28869">MTAANQRRDAHRTPAAVSAARQSEADRTVRITNLVPSTEALIELDVRNLLRAHRIGGILRVGVPLDAPRDRDGKNLNVPRERWTASRAFAVFNSVERAERAAAAFDGLAHAGSILTARRQGGATRSKATTSASTAAAPAELQPLDFPELSSGQQAPAQVQEWPRPGPQLVLPVPEPVLLEPSEDAASTVAPSDELSAATTTAPRCKYCKAFGHVARSRGAICCPVLQDRVEREEAARMAKVQLSKASKALRKYEDELTGWTRVGKVED</sequence>
<feature type="region of interest" description="Disordered" evidence="1">
    <location>
        <begin position="1"/>
        <end position="22"/>
    </location>
</feature>
<name>A0A7S2DQU0_9EUKA</name>
<dbReference type="EMBL" id="HBGU01036149">
    <property type="protein sequence ID" value="CAD9461650.1"/>
    <property type="molecule type" value="Transcribed_RNA"/>
</dbReference>
<proteinExistence type="predicted"/>
<gene>
    <name evidence="2" type="ORF">CBRE1094_LOCUS19834</name>
</gene>
<accession>A0A7S2DQU0</accession>
<feature type="region of interest" description="Disordered" evidence="1">
    <location>
        <begin position="118"/>
        <end position="167"/>
    </location>
</feature>
<dbReference type="AlphaFoldDB" id="A0A7S2DQU0"/>
<feature type="compositionally biased region" description="Low complexity" evidence="1">
    <location>
        <begin position="123"/>
        <end position="139"/>
    </location>
</feature>
<reference evidence="2" key="1">
    <citation type="submission" date="2021-01" db="EMBL/GenBank/DDBJ databases">
        <authorList>
            <person name="Corre E."/>
            <person name="Pelletier E."/>
            <person name="Niang G."/>
            <person name="Scheremetjew M."/>
            <person name="Finn R."/>
            <person name="Kale V."/>
            <person name="Holt S."/>
            <person name="Cochrane G."/>
            <person name="Meng A."/>
            <person name="Brown T."/>
            <person name="Cohen L."/>
        </authorList>
    </citation>
    <scope>NUCLEOTIDE SEQUENCE</scope>
    <source>
        <strain evidence="2">UTEX LB 985</strain>
    </source>
</reference>
<evidence type="ECO:0000313" key="2">
    <source>
        <dbReference type="EMBL" id="CAD9461650.1"/>
    </source>
</evidence>
<protein>
    <submittedName>
        <fullName evidence="2">Uncharacterized protein</fullName>
    </submittedName>
</protein>
<organism evidence="2">
    <name type="scientific">Haptolina brevifila</name>
    <dbReference type="NCBI Taxonomy" id="156173"/>
    <lineage>
        <taxon>Eukaryota</taxon>
        <taxon>Haptista</taxon>
        <taxon>Haptophyta</taxon>
        <taxon>Prymnesiophyceae</taxon>
        <taxon>Prymnesiales</taxon>
        <taxon>Prymnesiaceae</taxon>
        <taxon>Haptolina</taxon>
    </lineage>
</organism>